<dbReference type="Proteomes" id="UP000244223">
    <property type="component" value="Unassembled WGS sequence"/>
</dbReference>
<organism evidence="1 2">
    <name type="scientific">Agitococcus lubricus</name>
    <dbReference type="NCBI Taxonomy" id="1077255"/>
    <lineage>
        <taxon>Bacteria</taxon>
        <taxon>Pseudomonadati</taxon>
        <taxon>Pseudomonadota</taxon>
        <taxon>Gammaproteobacteria</taxon>
        <taxon>Moraxellales</taxon>
        <taxon>Moraxellaceae</taxon>
        <taxon>Agitococcus</taxon>
    </lineage>
</organism>
<dbReference type="OrthoDB" id="787720at2"/>
<keyword evidence="2" id="KW-1185">Reference proteome</keyword>
<dbReference type="EMBL" id="QAON01000038">
    <property type="protein sequence ID" value="PTQ86558.1"/>
    <property type="molecule type" value="Genomic_DNA"/>
</dbReference>
<dbReference type="AlphaFoldDB" id="A0A2T5IRX2"/>
<accession>A0A2T5IRX2</accession>
<proteinExistence type="predicted"/>
<evidence type="ECO:0000313" key="2">
    <source>
        <dbReference type="Proteomes" id="UP000244223"/>
    </source>
</evidence>
<sequence length="452" mass="50506">MALKKVIQASQVMRVKALVAYIYADPGIGKTSLAYTAKDAILFDFDAGAHRAGKMRRGATVPVEDWLDVANIESSDVDDYQAVAIDTAGRALDVIKAHLAKNKDNRQKDGSLTIKAQGMANELFKNWIARIRSYGKDVIILAHAAEDKKKDDVIIRPDVGGKNKNELYRQADLMAYLTSAHDEEGKRVRMLNFSPSTAYHAKNSGGLGDVELPDLAINPTFLADLLQQSKDHINSLTDAQVKELQYLDDLENWKNECSTCENANDLNDLIGKIDKEHRFFTEMRQAFAHVVKGLDVEFDKNTGQYFDKNVPSKVPAPVTDPVAANKPEPIEQPTVAPVKVDVIALLRSITNAINLQALKDVAATIPNEGLSDKDKESIKRAYDKRKAELQPLAKERIDEIAKILEMANTVEQLDQTWNHRVKEYTNCITQEHYDYLSTVYQDCYDQLTTQAA</sequence>
<name>A0A2T5IRX2_9GAMM</name>
<gene>
    <name evidence="1" type="ORF">C8N29_1388</name>
</gene>
<evidence type="ECO:0000313" key="1">
    <source>
        <dbReference type="EMBL" id="PTQ86558.1"/>
    </source>
</evidence>
<dbReference type="RefSeq" id="WP_107867095.1">
    <property type="nucleotide sequence ID" value="NZ_QAON01000038.1"/>
</dbReference>
<reference evidence="1 2" key="1">
    <citation type="submission" date="2018-04" db="EMBL/GenBank/DDBJ databases">
        <title>Genomic Encyclopedia of Archaeal and Bacterial Type Strains, Phase II (KMG-II): from individual species to whole genera.</title>
        <authorList>
            <person name="Goeker M."/>
        </authorList>
    </citation>
    <scope>NUCLEOTIDE SEQUENCE [LARGE SCALE GENOMIC DNA]</scope>
    <source>
        <strain evidence="1 2">DSM 5822</strain>
    </source>
</reference>
<dbReference type="Pfam" id="PF13479">
    <property type="entry name" value="AAA_24"/>
    <property type="match status" value="1"/>
</dbReference>
<comment type="caution">
    <text evidence="1">The sequence shown here is derived from an EMBL/GenBank/DDBJ whole genome shotgun (WGS) entry which is preliminary data.</text>
</comment>
<protein>
    <submittedName>
        <fullName evidence="1">AAA domain-containing protein</fullName>
    </submittedName>
</protein>